<protein>
    <recommendedName>
        <fullName evidence="6">Legume lectin domain-containing protein</fullName>
    </recommendedName>
</protein>
<accession>A0A4P1R4D2</accession>
<keyword evidence="4" id="KW-0812">Transmembrane</keyword>
<evidence type="ECO:0000259" key="6">
    <source>
        <dbReference type="Pfam" id="PF00139"/>
    </source>
</evidence>
<dbReference type="InterPro" id="IPR001220">
    <property type="entry name" value="Legume_lectin_dom"/>
</dbReference>
<keyword evidence="4" id="KW-0472">Membrane</keyword>
<keyword evidence="5" id="KW-0732">Signal</keyword>
<evidence type="ECO:0000256" key="5">
    <source>
        <dbReference type="SAM" id="SignalP"/>
    </source>
</evidence>
<evidence type="ECO:0000313" key="7">
    <source>
        <dbReference type="EMBL" id="OIW01208.1"/>
    </source>
</evidence>
<evidence type="ECO:0000256" key="4">
    <source>
        <dbReference type="SAM" id="Phobius"/>
    </source>
</evidence>
<dbReference type="STRING" id="3871.A0A4P1R4D2"/>
<keyword evidence="2" id="KW-0430">Lectin</keyword>
<evidence type="ECO:0000256" key="3">
    <source>
        <dbReference type="ARBA" id="ARBA00023211"/>
    </source>
</evidence>
<evidence type="ECO:0000313" key="8">
    <source>
        <dbReference type="Proteomes" id="UP000188354"/>
    </source>
</evidence>
<comment type="similarity">
    <text evidence="1">Belongs to the leguminous lectin family.</text>
</comment>
<feature type="transmembrane region" description="Helical" evidence="4">
    <location>
        <begin position="293"/>
        <end position="318"/>
    </location>
</feature>
<dbReference type="Proteomes" id="UP000188354">
    <property type="component" value="Chromosome LG11"/>
</dbReference>
<organism evidence="7 8">
    <name type="scientific">Lupinus angustifolius</name>
    <name type="common">Narrow-leaved blue lupine</name>
    <dbReference type="NCBI Taxonomy" id="3871"/>
    <lineage>
        <taxon>Eukaryota</taxon>
        <taxon>Viridiplantae</taxon>
        <taxon>Streptophyta</taxon>
        <taxon>Embryophyta</taxon>
        <taxon>Tracheophyta</taxon>
        <taxon>Spermatophyta</taxon>
        <taxon>Magnoliopsida</taxon>
        <taxon>eudicotyledons</taxon>
        <taxon>Gunneridae</taxon>
        <taxon>Pentapetalae</taxon>
        <taxon>rosids</taxon>
        <taxon>fabids</taxon>
        <taxon>Fabales</taxon>
        <taxon>Fabaceae</taxon>
        <taxon>Papilionoideae</taxon>
        <taxon>50 kb inversion clade</taxon>
        <taxon>genistoids sensu lato</taxon>
        <taxon>core genistoids</taxon>
        <taxon>Genisteae</taxon>
        <taxon>Lupinus</taxon>
    </lineage>
</organism>
<proteinExistence type="inferred from homology"/>
<dbReference type="PANTHER" id="PTHR32401">
    <property type="entry name" value="CONCANAVALIN A-LIKE LECTIN FAMILY PROTEIN"/>
    <property type="match status" value="1"/>
</dbReference>
<keyword evidence="3" id="KW-0464">Manganese</keyword>
<name>A0A4P1R4D2_LUPAN</name>
<dbReference type="Gene3D" id="2.60.120.200">
    <property type="match status" value="1"/>
</dbReference>
<feature type="signal peptide" evidence="5">
    <location>
        <begin position="1"/>
        <end position="24"/>
    </location>
</feature>
<dbReference type="Gramene" id="OIW01208">
    <property type="protein sequence ID" value="OIW01208"/>
    <property type="gene ID" value="TanjilG_10369"/>
</dbReference>
<dbReference type="Pfam" id="PF00139">
    <property type="entry name" value="Lectin_legB"/>
    <property type="match status" value="1"/>
</dbReference>
<evidence type="ECO:0000256" key="2">
    <source>
        <dbReference type="ARBA" id="ARBA00022734"/>
    </source>
</evidence>
<dbReference type="SUPFAM" id="SSF49899">
    <property type="entry name" value="Concanavalin A-like lectins/glucanases"/>
    <property type="match status" value="1"/>
</dbReference>
<gene>
    <name evidence="7" type="ORF">TanjilG_10369</name>
</gene>
<keyword evidence="8" id="KW-1185">Reference proteome</keyword>
<evidence type="ECO:0000256" key="1">
    <source>
        <dbReference type="ARBA" id="ARBA00007606"/>
    </source>
</evidence>
<dbReference type="KEGG" id="lang:109360883"/>
<reference evidence="7 8" key="1">
    <citation type="journal article" date="2017" name="Plant Biotechnol. J.">
        <title>A comprehensive draft genome sequence for lupin (Lupinus angustifolius), an emerging health food: insights into plant-microbe interactions and legume evolution.</title>
        <authorList>
            <person name="Hane J.K."/>
            <person name="Ming Y."/>
            <person name="Kamphuis L.G."/>
            <person name="Nelson M.N."/>
            <person name="Garg G."/>
            <person name="Atkins C.A."/>
            <person name="Bayer P.E."/>
            <person name="Bravo A."/>
            <person name="Bringans S."/>
            <person name="Cannon S."/>
            <person name="Edwards D."/>
            <person name="Foley R."/>
            <person name="Gao L.L."/>
            <person name="Harrison M.J."/>
            <person name="Huang W."/>
            <person name="Hurgobin B."/>
            <person name="Li S."/>
            <person name="Liu C.W."/>
            <person name="McGrath A."/>
            <person name="Morahan G."/>
            <person name="Murray J."/>
            <person name="Weller J."/>
            <person name="Jian J."/>
            <person name="Singh K.B."/>
        </authorList>
    </citation>
    <scope>NUCLEOTIDE SEQUENCE [LARGE SCALE GENOMIC DNA]</scope>
    <source>
        <strain evidence="8">cv. Tanjil</strain>
        <tissue evidence="7">Whole plant</tissue>
    </source>
</reference>
<dbReference type="GO" id="GO:0030246">
    <property type="term" value="F:carbohydrate binding"/>
    <property type="evidence" value="ECO:0007669"/>
    <property type="project" value="UniProtKB-KW"/>
</dbReference>
<dbReference type="AlphaFoldDB" id="A0A4P1R4D2"/>
<dbReference type="PANTHER" id="PTHR32401:SF16">
    <property type="entry name" value="CONCANAVALIN A-LIKE LECTIN FAMILY PROTEIN"/>
    <property type="match status" value="1"/>
</dbReference>
<keyword evidence="4" id="KW-1133">Transmembrane helix</keyword>
<dbReference type="EMBL" id="CM007371">
    <property type="protein sequence ID" value="OIW01208.1"/>
    <property type="molecule type" value="Genomic_DNA"/>
</dbReference>
<feature type="domain" description="Legume lectin" evidence="6">
    <location>
        <begin position="29"/>
        <end position="263"/>
    </location>
</feature>
<dbReference type="OrthoDB" id="2019747at2759"/>
<dbReference type="InterPro" id="IPR013320">
    <property type="entry name" value="ConA-like_dom_sf"/>
</dbReference>
<sequence>MASFSTSHYFIVLTFLILFLKIQAFDPLSSFSFTGFEKDPKFESSLALYGNANVVNGGSEVLLSSGSGSSGGSGKIMSKKPIKLVEGKPVELLNSFSTYFAFSISLDDVNGLAFVMVPSGFEGEVFDNSSSFGLRERRFKFISVEFSASRNGKNGGSGYCIASINVGNSVVAKIRNDSSINVSLKSGEKLHAWIDYEASSRRLEVRLSRYGHSRPFDPLLWHTINFSNLWEAKEMFVGFSPVKSDSSEACSLYSWSFIVRHFPYWMHSEPLDPKHLAIQETGFREVKPRSDCLLRVLAAMIFGAGCGALTAFIMLYVWTIFGNRRPVVPEEYVMQPVECEYKKVNVVVEKAIKDAQE</sequence>
<feature type="chain" id="PRO_5020022534" description="Legume lectin domain-containing protein" evidence="5">
    <location>
        <begin position="25"/>
        <end position="357"/>
    </location>
</feature>
<dbReference type="InterPro" id="IPR050258">
    <property type="entry name" value="Leguminous_Lectin"/>
</dbReference>